<dbReference type="InterPro" id="IPR017871">
    <property type="entry name" value="ABC_transporter-like_CS"/>
</dbReference>
<dbReference type="SUPFAM" id="SSF52540">
    <property type="entry name" value="P-loop containing nucleoside triphosphate hydrolases"/>
    <property type="match status" value="1"/>
</dbReference>
<feature type="transmembrane region" description="Helical" evidence="7">
    <location>
        <begin position="133"/>
        <end position="151"/>
    </location>
</feature>
<dbReference type="InterPro" id="IPR039421">
    <property type="entry name" value="Type_1_exporter"/>
</dbReference>
<comment type="subcellular location">
    <subcellularLocation>
        <location evidence="1">Cell membrane</location>
        <topology evidence="1">Multi-pass membrane protein</topology>
    </subcellularLocation>
</comment>
<sequence length="586" mass="65321">MINKRLFRLTKGARKWLFISVLNSYLSAVFYMASMLLFALLLQSILMGQTALWHVLFALPVLLALLFARMQTNGHMVAAAARYSNAARSMLRRRLYEKVSEQEIRDRGSFSASELAQTAAGGIDQLSAYFGRYIPQVFSTMLIPPTILLVLGVFNWVVALVLVLCVPLIPLSILVIRKLAKGQSRKYWRAYVSLGERFLENIRGLTTLKVFQMDETIHREMNQNAERFRTSIMQVLRGQLNSITVMDFIVYGGSGAGIAAGLIQASQGNLNLVGLILVLLLSTEFFLPLRYLGSLFHVAMTGVSAAERLFQFLDLPEEQYGEQKLSATSSYRIEAHELSFSYDGTRPILQSIDFEAQTGERIALVGQSGSGKSTLQRLVSGLLRGYKGSLTINGNEWRDLDPDSVFQQVGLMSSDSRLFTATLRENLRFGNPNAEDAALIAALERVNLRSFFDTLSGGLDTVLTENGGNLSGGQKQRLIMARLLLADRSIYLFDEATSNVDADSEEIMLDVMRALAQEKLVIVIAHRMYSIRDADRIYVLDRGAMVQSGTHETLISEEGAYKRLVEEEEKMEKGVCADEKNELGSH</sequence>
<dbReference type="SUPFAM" id="SSF90123">
    <property type="entry name" value="ABC transporter transmembrane region"/>
    <property type="match status" value="1"/>
</dbReference>
<dbReference type="Gene3D" id="3.40.50.300">
    <property type="entry name" value="P-loop containing nucleotide triphosphate hydrolases"/>
    <property type="match status" value="1"/>
</dbReference>
<dbReference type="InterPro" id="IPR027417">
    <property type="entry name" value="P-loop_NTPase"/>
</dbReference>
<keyword evidence="2 7" id="KW-0812">Transmembrane</keyword>
<dbReference type="PROSITE" id="PS50929">
    <property type="entry name" value="ABC_TM1F"/>
    <property type="match status" value="1"/>
</dbReference>
<keyword evidence="4 10" id="KW-0067">ATP-binding</keyword>
<dbReference type="PROSITE" id="PS50893">
    <property type="entry name" value="ABC_TRANSPORTER_2"/>
    <property type="match status" value="1"/>
</dbReference>
<dbReference type="Proteomes" id="UP001597399">
    <property type="component" value="Unassembled WGS sequence"/>
</dbReference>
<evidence type="ECO:0000313" key="10">
    <source>
        <dbReference type="EMBL" id="MFD2694423.1"/>
    </source>
</evidence>
<keyword evidence="11" id="KW-1185">Reference proteome</keyword>
<gene>
    <name evidence="10" type="ORF">ACFSUE_12415</name>
</gene>
<evidence type="ECO:0000313" key="11">
    <source>
        <dbReference type="Proteomes" id="UP001597399"/>
    </source>
</evidence>
<organism evidence="10 11">
    <name type="scientific">Sporolactobacillus shoreicorticis</name>
    <dbReference type="NCBI Taxonomy" id="1923877"/>
    <lineage>
        <taxon>Bacteria</taxon>
        <taxon>Bacillati</taxon>
        <taxon>Bacillota</taxon>
        <taxon>Bacilli</taxon>
        <taxon>Bacillales</taxon>
        <taxon>Sporolactobacillaceae</taxon>
        <taxon>Sporolactobacillus</taxon>
    </lineage>
</organism>
<dbReference type="Gene3D" id="1.20.1560.10">
    <property type="entry name" value="ABC transporter type 1, transmembrane domain"/>
    <property type="match status" value="1"/>
</dbReference>
<dbReference type="InterPro" id="IPR003593">
    <property type="entry name" value="AAA+_ATPase"/>
</dbReference>
<feature type="domain" description="ABC transmembrane type-1" evidence="9">
    <location>
        <begin position="26"/>
        <end position="301"/>
    </location>
</feature>
<name>A0ABW5S592_9BACL</name>
<evidence type="ECO:0000256" key="7">
    <source>
        <dbReference type="SAM" id="Phobius"/>
    </source>
</evidence>
<proteinExistence type="predicted"/>
<feature type="transmembrane region" description="Helical" evidence="7">
    <location>
        <begin position="269"/>
        <end position="287"/>
    </location>
</feature>
<evidence type="ECO:0000256" key="4">
    <source>
        <dbReference type="ARBA" id="ARBA00022840"/>
    </source>
</evidence>
<keyword evidence="3" id="KW-0547">Nucleotide-binding</keyword>
<evidence type="ECO:0000256" key="6">
    <source>
        <dbReference type="ARBA" id="ARBA00023136"/>
    </source>
</evidence>
<feature type="transmembrane region" description="Helical" evidence="7">
    <location>
        <begin position="157"/>
        <end position="176"/>
    </location>
</feature>
<dbReference type="GO" id="GO:0005524">
    <property type="term" value="F:ATP binding"/>
    <property type="evidence" value="ECO:0007669"/>
    <property type="project" value="UniProtKB-KW"/>
</dbReference>
<keyword evidence="5 7" id="KW-1133">Transmembrane helix</keyword>
<feature type="domain" description="ABC transporter" evidence="8">
    <location>
        <begin position="333"/>
        <end position="567"/>
    </location>
</feature>
<evidence type="ECO:0000259" key="9">
    <source>
        <dbReference type="PROSITE" id="PS50929"/>
    </source>
</evidence>
<dbReference type="SMART" id="SM00382">
    <property type="entry name" value="AAA"/>
    <property type="match status" value="1"/>
</dbReference>
<accession>A0ABW5S592</accession>
<dbReference type="InterPro" id="IPR011527">
    <property type="entry name" value="ABC1_TM_dom"/>
</dbReference>
<dbReference type="EMBL" id="JBHUMQ010000026">
    <property type="protein sequence ID" value="MFD2694423.1"/>
    <property type="molecule type" value="Genomic_DNA"/>
</dbReference>
<dbReference type="Pfam" id="PF00005">
    <property type="entry name" value="ABC_tran"/>
    <property type="match status" value="1"/>
</dbReference>
<evidence type="ECO:0000259" key="8">
    <source>
        <dbReference type="PROSITE" id="PS50893"/>
    </source>
</evidence>
<evidence type="ECO:0000256" key="5">
    <source>
        <dbReference type="ARBA" id="ARBA00022989"/>
    </source>
</evidence>
<dbReference type="InterPro" id="IPR003439">
    <property type="entry name" value="ABC_transporter-like_ATP-bd"/>
</dbReference>
<dbReference type="PANTHER" id="PTHR24221:SF654">
    <property type="entry name" value="ATP-BINDING CASSETTE SUB-FAMILY B MEMBER 6"/>
    <property type="match status" value="1"/>
</dbReference>
<evidence type="ECO:0000256" key="3">
    <source>
        <dbReference type="ARBA" id="ARBA00022741"/>
    </source>
</evidence>
<dbReference type="PANTHER" id="PTHR24221">
    <property type="entry name" value="ATP-BINDING CASSETTE SUB-FAMILY B"/>
    <property type="match status" value="1"/>
</dbReference>
<reference evidence="11" key="1">
    <citation type="journal article" date="2019" name="Int. J. Syst. Evol. Microbiol.">
        <title>The Global Catalogue of Microorganisms (GCM) 10K type strain sequencing project: providing services to taxonomists for standard genome sequencing and annotation.</title>
        <authorList>
            <consortium name="The Broad Institute Genomics Platform"/>
            <consortium name="The Broad Institute Genome Sequencing Center for Infectious Disease"/>
            <person name="Wu L."/>
            <person name="Ma J."/>
        </authorList>
    </citation>
    <scope>NUCLEOTIDE SEQUENCE [LARGE SCALE GENOMIC DNA]</scope>
    <source>
        <strain evidence="11">TISTR 2466</strain>
    </source>
</reference>
<dbReference type="RefSeq" id="WP_253064087.1">
    <property type="nucleotide sequence ID" value="NZ_JAMXWM010000027.1"/>
</dbReference>
<dbReference type="PROSITE" id="PS00211">
    <property type="entry name" value="ABC_TRANSPORTER_1"/>
    <property type="match status" value="1"/>
</dbReference>
<evidence type="ECO:0000256" key="2">
    <source>
        <dbReference type="ARBA" id="ARBA00022692"/>
    </source>
</evidence>
<feature type="transmembrane region" description="Helical" evidence="7">
    <location>
        <begin position="21"/>
        <end position="45"/>
    </location>
</feature>
<keyword evidence="6 7" id="KW-0472">Membrane</keyword>
<evidence type="ECO:0000256" key="1">
    <source>
        <dbReference type="ARBA" id="ARBA00004651"/>
    </source>
</evidence>
<protein>
    <submittedName>
        <fullName evidence="10">ABC transporter ATP-binding protein/permease</fullName>
    </submittedName>
</protein>
<dbReference type="InterPro" id="IPR036640">
    <property type="entry name" value="ABC1_TM_sf"/>
</dbReference>
<feature type="transmembrane region" description="Helical" evidence="7">
    <location>
        <begin position="51"/>
        <end position="68"/>
    </location>
</feature>
<comment type="caution">
    <text evidence="10">The sequence shown here is derived from an EMBL/GenBank/DDBJ whole genome shotgun (WGS) entry which is preliminary data.</text>
</comment>
<dbReference type="Pfam" id="PF00664">
    <property type="entry name" value="ABC_membrane"/>
    <property type="match status" value="1"/>
</dbReference>